<dbReference type="PANTHER" id="PTHR10366:SF702">
    <property type="entry name" value="NAD-DEPENDENT EPIMERASE_DEHYDRATASE DOMAIN-CONTAINING PROTEIN"/>
    <property type="match status" value="1"/>
</dbReference>
<proteinExistence type="predicted"/>
<dbReference type="AlphaFoldDB" id="A0AAV5BKL0"/>
<name>A0AAV5BKL0_ELECO</name>
<accession>A0AAV5BKL0</accession>
<dbReference type="PANTHER" id="PTHR10366">
    <property type="entry name" value="NAD DEPENDENT EPIMERASE/DEHYDRATASE"/>
    <property type="match status" value="1"/>
</dbReference>
<evidence type="ECO:0000313" key="3">
    <source>
        <dbReference type="EMBL" id="GJM85992.1"/>
    </source>
</evidence>
<dbReference type="InterPro" id="IPR050425">
    <property type="entry name" value="NAD(P)_dehydrat-like"/>
</dbReference>
<evidence type="ECO:0000256" key="1">
    <source>
        <dbReference type="ARBA" id="ARBA00023002"/>
    </source>
</evidence>
<reference evidence="3" key="1">
    <citation type="journal article" date="2018" name="DNA Res.">
        <title>Multiple hybrid de novo genome assembly of finger millet, an orphan allotetraploid crop.</title>
        <authorList>
            <person name="Hatakeyama M."/>
            <person name="Aluri S."/>
            <person name="Balachadran M.T."/>
            <person name="Sivarajan S.R."/>
            <person name="Patrignani A."/>
            <person name="Gruter S."/>
            <person name="Poveda L."/>
            <person name="Shimizu-Inatsugi R."/>
            <person name="Baeten J."/>
            <person name="Francoijs K.J."/>
            <person name="Nataraja K.N."/>
            <person name="Reddy Y.A.N."/>
            <person name="Phadnis S."/>
            <person name="Ravikumar R.L."/>
            <person name="Schlapbach R."/>
            <person name="Sreeman S.M."/>
            <person name="Shimizu K.K."/>
        </authorList>
    </citation>
    <scope>NUCLEOTIDE SEQUENCE</scope>
</reference>
<organism evidence="3 4">
    <name type="scientific">Eleusine coracana subsp. coracana</name>
    <dbReference type="NCBI Taxonomy" id="191504"/>
    <lineage>
        <taxon>Eukaryota</taxon>
        <taxon>Viridiplantae</taxon>
        <taxon>Streptophyta</taxon>
        <taxon>Embryophyta</taxon>
        <taxon>Tracheophyta</taxon>
        <taxon>Spermatophyta</taxon>
        <taxon>Magnoliopsida</taxon>
        <taxon>Liliopsida</taxon>
        <taxon>Poales</taxon>
        <taxon>Poaceae</taxon>
        <taxon>PACMAD clade</taxon>
        <taxon>Chloridoideae</taxon>
        <taxon>Cynodonteae</taxon>
        <taxon>Eleusininae</taxon>
        <taxon>Eleusine</taxon>
    </lineage>
</organism>
<evidence type="ECO:0000313" key="4">
    <source>
        <dbReference type="Proteomes" id="UP001054889"/>
    </source>
</evidence>
<gene>
    <name evidence="3" type="primary">ga01809</name>
    <name evidence="2" type="synonym">ga01122</name>
    <name evidence="2" type="ORF">PR202_ga01122</name>
    <name evidence="3" type="ORF">PR202_ga01809</name>
</gene>
<comment type="caution">
    <text evidence="3">The sequence shown here is derived from an EMBL/GenBank/DDBJ whole genome shotgun (WGS) entry which is preliminary data.</text>
</comment>
<protein>
    <submittedName>
        <fullName evidence="3">Uncharacterized protein</fullName>
    </submittedName>
</protein>
<sequence length="132" mass="14921">MPSWITGGPDAVSNRRWPVVDVRDVADAALLLYEKKDSSGRYICSPNHVSAKDLVDLLKKMYPEYSYADNLVDIDPKEPLTSQKLMDLGWVPRKLEETLADSIECYEKAGLLQDVAGRPFRLPHLYRLAGDQ</sequence>
<reference evidence="3" key="2">
    <citation type="submission" date="2021-12" db="EMBL/GenBank/DDBJ databases">
        <title>Resequencing data analysis of finger millet.</title>
        <authorList>
            <person name="Hatakeyama M."/>
            <person name="Aluri S."/>
            <person name="Balachadran M.T."/>
            <person name="Sivarajan S.R."/>
            <person name="Poveda L."/>
            <person name="Shimizu-Inatsugi R."/>
            <person name="Schlapbach R."/>
            <person name="Sreeman S.M."/>
            <person name="Shimizu K.K."/>
        </authorList>
    </citation>
    <scope>NUCLEOTIDE SEQUENCE</scope>
</reference>
<keyword evidence="1" id="KW-0560">Oxidoreductase</keyword>
<dbReference type="SUPFAM" id="SSF51735">
    <property type="entry name" value="NAD(P)-binding Rossmann-fold domains"/>
    <property type="match status" value="1"/>
</dbReference>
<keyword evidence="4" id="KW-1185">Reference proteome</keyword>
<dbReference type="InterPro" id="IPR036291">
    <property type="entry name" value="NAD(P)-bd_dom_sf"/>
</dbReference>
<dbReference type="EMBL" id="BQKI01000001">
    <property type="protein sequence ID" value="GJM85364.1"/>
    <property type="molecule type" value="Genomic_DNA"/>
</dbReference>
<dbReference type="Gene3D" id="3.40.50.720">
    <property type="entry name" value="NAD(P)-binding Rossmann-like Domain"/>
    <property type="match status" value="1"/>
</dbReference>
<evidence type="ECO:0000313" key="2">
    <source>
        <dbReference type="EMBL" id="GJM85364.1"/>
    </source>
</evidence>
<dbReference type="GO" id="GO:0016616">
    <property type="term" value="F:oxidoreductase activity, acting on the CH-OH group of donors, NAD or NADP as acceptor"/>
    <property type="evidence" value="ECO:0007669"/>
    <property type="project" value="TreeGrafter"/>
</dbReference>
<dbReference type="Proteomes" id="UP001054889">
    <property type="component" value="Unassembled WGS sequence"/>
</dbReference>
<dbReference type="EMBL" id="BQKI01000001">
    <property type="protein sequence ID" value="GJM85992.1"/>
    <property type="molecule type" value="Genomic_DNA"/>
</dbReference>